<dbReference type="Proteomes" id="UP000076532">
    <property type="component" value="Unassembled WGS sequence"/>
</dbReference>
<name>A0A166Q2I4_9AGAM</name>
<dbReference type="AlphaFoldDB" id="A0A166Q2I4"/>
<evidence type="ECO:0000313" key="1">
    <source>
        <dbReference type="EMBL" id="KZP26690.1"/>
    </source>
</evidence>
<reference evidence="1 2" key="1">
    <citation type="journal article" date="2016" name="Mol. Biol. Evol.">
        <title>Comparative Genomics of Early-Diverging Mushroom-Forming Fungi Provides Insights into the Origins of Lignocellulose Decay Capabilities.</title>
        <authorList>
            <person name="Nagy L.G."/>
            <person name="Riley R."/>
            <person name="Tritt A."/>
            <person name="Adam C."/>
            <person name="Daum C."/>
            <person name="Floudas D."/>
            <person name="Sun H."/>
            <person name="Yadav J.S."/>
            <person name="Pangilinan J."/>
            <person name="Larsson K.H."/>
            <person name="Matsuura K."/>
            <person name="Barry K."/>
            <person name="Labutti K."/>
            <person name="Kuo R."/>
            <person name="Ohm R.A."/>
            <person name="Bhattacharya S.S."/>
            <person name="Shirouzu T."/>
            <person name="Yoshinaga Y."/>
            <person name="Martin F.M."/>
            <person name="Grigoriev I.V."/>
            <person name="Hibbett D.S."/>
        </authorList>
    </citation>
    <scope>NUCLEOTIDE SEQUENCE [LARGE SCALE GENOMIC DNA]</scope>
    <source>
        <strain evidence="1 2">CBS 109695</strain>
    </source>
</reference>
<keyword evidence="2" id="KW-1185">Reference proteome</keyword>
<protein>
    <submittedName>
        <fullName evidence="1">Uncharacterized protein</fullName>
    </submittedName>
</protein>
<sequence>MLPTGVSSPAASPACQGRPVITVPIALQLCLSALSPSPVVDVSHIPLTPNCLITDICHPYGLEQHTGCFAVTFGGLEISGYLARLCVGRVPNWKTRAESPQLLEVKGEANVQCHGSNVSENKCPSTISNQQILLPQCAVLHSVSGSIQL</sequence>
<accession>A0A166Q2I4</accession>
<proteinExistence type="predicted"/>
<evidence type="ECO:0000313" key="2">
    <source>
        <dbReference type="Proteomes" id="UP000076532"/>
    </source>
</evidence>
<organism evidence="1 2">
    <name type="scientific">Athelia psychrophila</name>
    <dbReference type="NCBI Taxonomy" id="1759441"/>
    <lineage>
        <taxon>Eukaryota</taxon>
        <taxon>Fungi</taxon>
        <taxon>Dikarya</taxon>
        <taxon>Basidiomycota</taxon>
        <taxon>Agaricomycotina</taxon>
        <taxon>Agaricomycetes</taxon>
        <taxon>Agaricomycetidae</taxon>
        <taxon>Atheliales</taxon>
        <taxon>Atheliaceae</taxon>
        <taxon>Athelia</taxon>
    </lineage>
</organism>
<gene>
    <name evidence="1" type="ORF">FIBSPDRAFT_887179</name>
</gene>
<dbReference type="EMBL" id="KV417513">
    <property type="protein sequence ID" value="KZP26690.1"/>
    <property type="molecule type" value="Genomic_DNA"/>
</dbReference>